<accession>A0A832VWV5</accession>
<dbReference type="PANTHER" id="PTHR42983">
    <property type="entry name" value="DINITROGENASE IRON-MOLYBDENUM COFACTOR PROTEIN-RELATED"/>
    <property type="match status" value="1"/>
</dbReference>
<sequence>MVALRIAITLCAPSMDAQVDHRFGRARYMGLVDTDANEEEVWENPHIDERSAGVRAAKALADAGAQALISGEVGPNALKVLRAAGIRVYRARGSARDAVHALLSGGLDEVE</sequence>
<name>A0A832VWV5_9EURY</name>
<feature type="domain" description="Dinitrogenase iron-molybdenum cofactor biosynthesis" evidence="1">
    <location>
        <begin position="16"/>
        <end position="103"/>
    </location>
</feature>
<dbReference type="PANTHER" id="PTHR42983:SF1">
    <property type="entry name" value="IRON-MOLYBDENUM PROTEIN"/>
    <property type="match status" value="1"/>
</dbReference>
<dbReference type="EMBL" id="DUIH01000004">
    <property type="protein sequence ID" value="HIH69213.1"/>
    <property type="molecule type" value="Genomic_DNA"/>
</dbReference>
<gene>
    <name evidence="2" type="ORF">HA299_01120</name>
</gene>
<reference evidence="2" key="1">
    <citation type="journal article" date="2020" name="bioRxiv">
        <title>A rank-normalized archaeal taxonomy based on genome phylogeny resolves widespread incomplete and uneven classifications.</title>
        <authorList>
            <person name="Rinke C."/>
            <person name="Chuvochina M."/>
            <person name="Mussig A.J."/>
            <person name="Chaumeil P.-A."/>
            <person name="Waite D.W."/>
            <person name="Whitman W.B."/>
            <person name="Parks D.H."/>
            <person name="Hugenholtz P."/>
        </authorList>
    </citation>
    <scope>NUCLEOTIDE SEQUENCE</scope>
    <source>
        <strain evidence="2">UBA12518</strain>
    </source>
</reference>
<evidence type="ECO:0000313" key="3">
    <source>
        <dbReference type="Proteomes" id="UP000600363"/>
    </source>
</evidence>
<evidence type="ECO:0000259" key="1">
    <source>
        <dbReference type="Pfam" id="PF02579"/>
    </source>
</evidence>
<dbReference type="InterPro" id="IPR003731">
    <property type="entry name" value="Di-Nase_FeMo-co_biosynth"/>
</dbReference>
<comment type="caution">
    <text evidence="2">The sequence shown here is derived from an EMBL/GenBank/DDBJ whole genome shotgun (WGS) entry which is preliminary data.</text>
</comment>
<dbReference type="InterPro" id="IPR036105">
    <property type="entry name" value="DiNase_FeMo-co_biosyn_sf"/>
</dbReference>
<proteinExistence type="predicted"/>
<dbReference type="RefSeq" id="WP_157203079.1">
    <property type="nucleotide sequence ID" value="NZ_DUIH01000004.1"/>
</dbReference>
<evidence type="ECO:0000313" key="2">
    <source>
        <dbReference type="EMBL" id="HIH69213.1"/>
    </source>
</evidence>
<organism evidence="2 3">
    <name type="scientific">Methermicoccus shengliensis</name>
    <dbReference type="NCBI Taxonomy" id="660064"/>
    <lineage>
        <taxon>Archaea</taxon>
        <taxon>Methanobacteriati</taxon>
        <taxon>Methanobacteriota</taxon>
        <taxon>Stenosarchaea group</taxon>
        <taxon>Methanomicrobia</taxon>
        <taxon>Methanosarcinales</taxon>
        <taxon>Methermicoccaceae</taxon>
        <taxon>Methermicoccus</taxon>
    </lineage>
</organism>
<dbReference type="SUPFAM" id="SSF53146">
    <property type="entry name" value="Nitrogenase accessory factor-like"/>
    <property type="match status" value="1"/>
</dbReference>
<dbReference type="Proteomes" id="UP000600363">
    <property type="component" value="Unassembled WGS sequence"/>
</dbReference>
<dbReference type="Gene3D" id="3.30.420.130">
    <property type="entry name" value="Dinitrogenase iron-molybdenum cofactor biosynthesis domain"/>
    <property type="match status" value="1"/>
</dbReference>
<dbReference type="Pfam" id="PF02579">
    <property type="entry name" value="Nitro_FeMo-Co"/>
    <property type="match status" value="1"/>
</dbReference>
<protein>
    <submittedName>
        <fullName evidence="2">Dinitrogenase iron-molybdenum cofactor biosynthesis protein</fullName>
    </submittedName>
</protein>
<dbReference type="AlphaFoldDB" id="A0A832VWV5"/>